<comment type="similarity">
    <text evidence="1">Belongs to the class II fructose-bisphosphate aldolase family.</text>
</comment>
<reference evidence="2 3" key="1">
    <citation type="submission" date="2024-01" db="EMBL/GenBank/DDBJ databases">
        <title>A draft genome for a cacao thread blight-causing isolate of Paramarasmius palmivorus.</title>
        <authorList>
            <person name="Baruah I.K."/>
            <person name="Bukari Y."/>
            <person name="Amoako-Attah I."/>
            <person name="Meinhardt L.W."/>
            <person name="Bailey B.A."/>
            <person name="Cohen S.P."/>
        </authorList>
    </citation>
    <scope>NUCLEOTIDE SEQUENCE [LARGE SCALE GENOMIC DNA]</scope>
    <source>
        <strain evidence="2 3">GH-12</strain>
    </source>
</reference>
<protein>
    <recommendedName>
        <fullName evidence="1">Fructose-bisphosphate aldolase</fullName>
        <shortName evidence="1">FBP aldolase</shortName>
        <ecNumber evidence="1">4.1.2.13</ecNumber>
    </recommendedName>
</protein>
<sequence>MSTQGLEGNRTLDILYKAERGGYGILAQTCYDAHSVIGLVRAAERLKSPALLQLFPVTLAYGKGPFLQFCLNAAHGASVPIAVHLDHATDPEHIELALSLAEQGIAFDSIMVDASHADSDEENIAIARPYVERARKLGIAVEVELGRLEGGEAGLRMISDAKLTDPAKAVEFIKGHVLLALDTGAVILAPSIGNLHGSYINPPNFRQDILRDLRSIFQGQGIPICLHGTDELPDELFRECVKSGVSKFNVNSWARDPYVKALTAALQTKPFPDAVEEATEVFASVCERFIKLFGSDGKA</sequence>
<dbReference type="PIRSF" id="PIRSF001359">
    <property type="entry name" value="F_bP_aldolase_II"/>
    <property type="match status" value="1"/>
</dbReference>
<keyword evidence="1" id="KW-0479">Metal-binding</keyword>
<dbReference type="PANTHER" id="PTHR30304">
    <property type="entry name" value="D-TAGATOSE-1,6-BISPHOSPHATE ALDOLASE"/>
    <property type="match status" value="1"/>
</dbReference>
<proteinExistence type="inferred from homology"/>
<dbReference type="AlphaFoldDB" id="A0AAW0CCR4"/>
<dbReference type="PANTHER" id="PTHR30304:SF0">
    <property type="entry name" value="D-TAGATOSE-1,6-BISPHOSPHATE ALDOLASE SUBUNIT GATY-RELATED"/>
    <property type="match status" value="1"/>
</dbReference>
<keyword evidence="1" id="KW-0862">Zinc</keyword>
<accession>A0AAW0CCR4</accession>
<dbReference type="GO" id="GO:0008270">
    <property type="term" value="F:zinc ion binding"/>
    <property type="evidence" value="ECO:0007669"/>
    <property type="project" value="UniProtKB-UniRule"/>
</dbReference>
<comment type="pathway">
    <text evidence="1">Carbohydrate degradation; glycolysis; D-glyceraldehyde 3-phosphate and glycerone phosphate from D-glucose: step 4/4.</text>
</comment>
<dbReference type="EC" id="4.1.2.13" evidence="1"/>
<comment type="catalytic activity">
    <reaction evidence="1">
        <text>beta-D-fructose 1,6-bisphosphate = D-glyceraldehyde 3-phosphate + dihydroxyacetone phosphate</text>
        <dbReference type="Rhea" id="RHEA:14729"/>
        <dbReference type="ChEBI" id="CHEBI:32966"/>
        <dbReference type="ChEBI" id="CHEBI:57642"/>
        <dbReference type="ChEBI" id="CHEBI:59776"/>
        <dbReference type="EC" id="4.1.2.13"/>
    </reaction>
</comment>
<dbReference type="GO" id="GO:0006096">
    <property type="term" value="P:glycolytic process"/>
    <property type="evidence" value="ECO:0007669"/>
    <property type="project" value="UniProtKB-KW"/>
</dbReference>
<dbReference type="GO" id="GO:0004332">
    <property type="term" value="F:fructose-bisphosphate aldolase activity"/>
    <property type="evidence" value="ECO:0007669"/>
    <property type="project" value="UniProtKB-EC"/>
</dbReference>
<comment type="function">
    <text evidence="1">Catalyzes the aldol condensation of dihydroxyacetone phosphate (DHAP or glycerone-phosphate) with glyceraldehyde 3-phosphate (G3P) to form fructose 1,6-bisphosphate (FBP) in gluconeogenesis and the reverse reaction in glycolysis.</text>
</comment>
<dbReference type="InterPro" id="IPR050246">
    <property type="entry name" value="Class_II_FBP_aldolase"/>
</dbReference>
<keyword evidence="1" id="KW-0456">Lyase</keyword>
<keyword evidence="1" id="KW-0324">Glycolysis</keyword>
<dbReference type="SUPFAM" id="SSF51569">
    <property type="entry name" value="Aldolase"/>
    <property type="match status" value="1"/>
</dbReference>
<gene>
    <name evidence="2" type="ORF">VNI00_011376</name>
</gene>
<comment type="cofactor">
    <cofactor evidence="1">
        <name>Zn(2+)</name>
        <dbReference type="ChEBI" id="CHEBI:29105"/>
    </cofactor>
    <text evidence="1">Binds 2 Zn(2+) ions per subunit. One is catalytic and the other provides a structural contribution.</text>
</comment>
<dbReference type="Proteomes" id="UP001383192">
    <property type="component" value="Unassembled WGS sequence"/>
</dbReference>
<organism evidence="2 3">
    <name type="scientific">Paramarasmius palmivorus</name>
    <dbReference type="NCBI Taxonomy" id="297713"/>
    <lineage>
        <taxon>Eukaryota</taxon>
        <taxon>Fungi</taxon>
        <taxon>Dikarya</taxon>
        <taxon>Basidiomycota</taxon>
        <taxon>Agaricomycotina</taxon>
        <taxon>Agaricomycetes</taxon>
        <taxon>Agaricomycetidae</taxon>
        <taxon>Agaricales</taxon>
        <taxon>Marasmiineae</taxon>
        <taxon>Marasmiaceae</taxon>
        <taxon>Paramarasmius</taxon>
    </lineage>
</organism>
<dbReference type="InterPro" id="IPR013785">
    <property type="entry name" value="Aldolase_TIM"/>
</dbReference>
<comment type="caution">
    <text evidence="2">The sequence shown here is derived from an EMBL/GenBank/DDBJ whole genome shotgun (WGS) entry which is preliminary data.</text>
</comment>
<dbReference type="InterPro" id="IPR000771">
    <property type="entry name" value="FBA_II"/>
</dbReference>
<dbReference type="Gene3D" id="3.20.20.70">
    <property type="entry name" value="Aldolase class I"/>
    <property type="match status" value="1"/>
</dbReference>
<evidence type="ECO:0000256" key="1">
    <source>
        <dbReference type="RuleBase" id="RU366023"/>
    </source>
</evidence>
<evidence type="ECO:0000313" key="2">
    <source>
        <dbReference type="EMBL" id="KAK7036711.1"/>
    </source>
</evidence>
<keyword evidence="3" id="KW-1185">Reference proteome</keyword>
<name>A0AAW0CCR4_9AGAR</name>
<dbReference type="Pfam" id="PF01116">
    <property type="entry name" value="F_bP_aldolase"/>
    <property type="match status" value="1"/>
</dbReference>
<evidence type="ECO:0000313" key="3">
    <source>
        <dbReference type="Proteomes" id="UP001383192"/>
    </source>
</evidence>
<dbReference type="EMBL" id="JAYKXP010000049">
    <property type="protein sequence ID" value="KAK7036711.1"/>
    <property type="molecule type" value="Genomic_DNA"/>
</dbReference>